<evidence type="ECO:0000313" key="4">
    <source>
        <dbReference type="EMBL" id="WQF76878.1"/>
    </source>
</evidence>
<dbReference type="RefSeq" id="XP_062774102.1">
    <property type="nucleotide sequence ID" value="XM_062918051.1"/>
</dbReference>
<evidence type="ECO:0000256" key="2">
    <source>
        <dbReference type="SAM" id="MobiDB-lite"/>
    </source>
</evidence>
<gene>
    <name evidence="4" type="ORF">CDEST_01892</name>
    <name evidence="5" type="ORF">CDEST_01955</name>
</gene>
<dbReference type="PROSITE" id="PS50013">
    <property type="entry name" value="CHROMO_2"/>
    <property type="match status" value="1"/>
</dbReference>
<sequence length="462" mass="51550">MVERQIPPTKTTQLVTPQQPVQTQLVCKNEITDCDVDTKAELPGTVDVSVKPLCAAGTPVVHSKPRVTETERAAADSASPRPGLLALVKTFFWKIKDSLTDVHHGSAAMTPSAQLNVTSPSQGPQSKHDDAILGMAKTAADSSCVATRAHVDATTFADQPQERRVLDQASAPIKLVKEDTPGQSPPPRFWSAANLHTATVRMAVDDQADDISPMRTDVGRLRPAVNTTDNADVHSETHELLPFDKIIGHRQDPRTETLFQMRVRWKNGSLTWEPEAHIQKCADQHLFSYWNGEKGKRIGAMADKYLWHVLEVKRHKRTSHGNVYLYISWIGSPERSWEPESRMMHFAQAIVEDYWIAIGGRDKVVTSVAGRPKRHRRRFRNAAAALETAVNAQTSGMRPERSTAWKRDYHGHPRLVEVADEVALAALEVETKAPRTERVTHESGQPANTTHIQPPRKRRRLS</sequence>
<evidence type="ECO:0000259" key="3">
    <source>
        <dbReference type="PROSITE" id="PS50013"/>
    </source>
</evidence>
<feature type="region of interest" description="Disordered" evidence="2">
    <location>
        <begin position="432"/>
        <end position="462"/>
    </location>
</feature>
<evidence type="ECO:0000313" key="5">
    <source>
        <dbReference type="EMBL" id="WQF76941.1"/>
    </source>
</evidence>
<dbReference type="Gene3D" id="2.40.50.40">
    <property type="match status" value="1"/>
</dbReference>
<organism evidence="5 6">
    <name type="scientific">Colletotrichum destructivum</name>
    <dbReference type="NCBI Taxonomy" id="34406"/>
    <lineage>
        <taxon>Eukaryota</taxon>
        <taxon>Fungi</taxon>
        <taxon>Dikarya</taxon>
        <taxon>Ascomycota</taxon>
        <taxon>Pezizomycotina</taxon>
        <taxon>Sordariomycetes</taxon>
        <taxon>Hypocreomycetidae</taxon>
        <taxon>Glomerellales</taxon>
        <taxon>Glomerellaceae</taxon>
        <taxon>Colletotrichum</taxon>
        <taxon>Colletotrichum destructivum species complex</taxon>
    </lineage>
</organism>
<dbReference type="Proteomes" id="UP001322277">
    <property type="component" value="Chromosome 1"/>
</dbReference>
<evidence type="ECO:0000256" key="1">
    <source>
        <dbReference type="ARBA" id="ARBA00011353"/>
    </source>
</evidence>
<reference evidence="5" key="2">
    <citation type="journal article" date="2024" name="Microb. Genom.">
        <title>Complete genome of the Medicago anthracnose fungus, Colletotrichum destructivum, reveals a mini-chromosome-like region within a core chromosome.</title>
        <authorList>
            <person name="Lapalu N."/>
            <person name="Simon A."/>
            <person name="Lu A."/>
            <person name="Plaumann P.L."/>
            <person name="Amselem J."/>
            <person name="Pigne S."/>
            <person name="Auger A."/>
            <person name="Koch C."/>
            <person name="Dallery J.F."/>
            <person name="O'Connell R.J."/>
        </authorList>
    </citation>
    <scope>NUCLEOTIDE SEQUENCE</scope>
    <source>
        <strain evidence="5">CBS 520.97</strain>
    </source>
</reference>
<feature type="compositionally biased region" description="Basic and acidic residues" evidence="2">
    <location>
        <begin position="432"/>
        <end position="441"/>
    </location>
</feature>
<dbReference type="InterPro" id="IPR016197">
    <property type="entry name" value="Chromo-like_dom_sf"/>
</dbReference>
<name>A0AAX4I0J5_9PEZI</name>
<dbReference type="KEGG" id="cdet:87938395"/>
<reference evidence="6" key="1">
    <citation type="journal article" date="2023" name="bioRxiv">
        <title>Complete genome of the Medicago anthracnose fungus, Colletotrichum destructivum, reveals a mini-chromosome-like region within a core chromosome.</title>
        <authorList>
            <person name="Lapalu N."/>
            <person name="Simon A."/>
            <person name="Lu A."/>
            <person name="Plaumann P.-L."/>
            <person name="Amselem J."/>
            <person name="Pigne S."/>
            <person name="Auger A."/>
            <person name="Koch C."/>
            <person name="Dallery J.-F."/>
            <person name="O'Connell R.J."/>
        </authorList>
    </citation>
    <scope>NUCLEOTIDE SEQUENCE [LARGE SCALE GENOMIC DNA]</scope>
    <source>
        <strain evidence="6">CBS 520.97</strain>
    </source>
</reference>
<keyword evidence="6" id="KW-1185">Reference proteome</keyword>
<comment type="subunit">
    <text evidence="1">Component of the NuA4 histone acetyltransferase complex.</text>
</comment>
<accession>A0AAX4I0J5</accession>
<evidence type="ECO:0000313" key="6">
    <source>
        <dbReference type="Proteomes" id="UP001322277"/>
    </source>
</evidence>
<dbReference type="GO" id="GO:0006338">
    <property type="term" value="P:chromatin remodeling"/>
    <property type="evidence" value="ECO:0007669"/>
    <property type="project" value="UniProtKB-ARBA"/>
</dbReference>
<dbReference type="AlphaFoldDB" id="A0AAX4I0J5"/>
<dbReference type="EMBL" id="CP137305">
    <property type="protein sequence ID" value="WQF76878.1"/>
    <property type="molecule type" value="Genomic_DNA"/>
</dbReference>
<dbReference type="GeneID" id="87938395"/>
<dbReference type="CDD" id="cd00024">
    <property type="entry name" value="CD_CSD"/>
    <property type="match status" value="2"/>
</dbReference>
<proteinExistence type="predicted"/>
<protein>
    <submittedName>
        <fullName evidence="5">Chromo/chromo shadow domain, Chromo-like domain superfamily protein</fullName>
    </submittedName>
</protein>
<dbReference type="InterPro" id="IPR000953">
    <property type="entry name" value="Chromo/chromo_shadow_dom"/>
</dbReference>
<feature type="compositionally biased region" description="Polar residues" evidence="2">
    <location>
        <begin position="442"/>
        <end position="452"/>
    </location>
</feature>
<dbReference type="EMBL" id="CP137305">
    <property type="protein sequence ID" value="WQF76941.1"/>
    <property type="molecule type" value="Genomic_DNA"/>
</dbReference>
<dbReference type="SUPFAM" id="SSF54160">
    <property type="entry name" value="Chromo domain-like"/>
    <property type="match status" value="1"/>
</dbReference>
<feature type="domain" description="Chromo" evidence="3">
    <location>
        <begin position="300"/>
        <end position="354"/>
    </location>
</feature>